<dbReference type="InterPro" id="IPR001338">
    <property type="entry name" value="Class_I_Hydrophobin"/>
</dbReference>
<dbReference type="SMART" id="SM00075">
    <property type="entry name" value="HYDRO"/>
    <property type="match status" value="1"/>
</dbReference>
<gene>
    <name evidence="8" type="ORF">K435DRAFT_824733</name>
</gene>
<evidence type="ECO:0000256" key="2">
    <source>
        <dbReference type="ARBA" id="ARBA00010446"/>
    </source>
</evidence>
<comment type="subcellular location">
    <subcellularLocation>
        <location evidence="1 7">Secreted</location>
        <location evidence="1 7">Cell wall</location>
    </subcellularLocation>
</comment>
<dbReference type="Pfam" id="PF01185">
    <property type="entry name" value="Hydrophobin"/>
    <property type="match status" value="1"/>
</dbReference>
<dbReference type="PROSITE" id="PS00956">
    <property type="entry name" value="HYDROPHOBIN"/>
    <property type="match status" value="1"/>
</dbReference>
<dbReference type="Proteomes" id="UP000297245">
    <property type="component" value="Unassembled WGS sequence"/>
</dbReference>
<reference evidence="8 9" key="1">
    <citation type="journal article" date="2019" name="Nat. Ecol. Evol.">
        <title>Megaphylogeny resolves global patterns of mushroom evolution.</title>
        <authorList>
            <person name="Varga T."/>
            <person name="Krizsan K."/>
            <person name="Foldi C."/>
            <person name="Dima B."/>
            <person name="Sanchez-Garcia M."/>
            <person name="Sanchez-Ramirez S."/>
            <person name="Szollosi G.J."/>
            <person name="Szarkandi J.G."/>
            <person name="Papp V."/>
            <person name="Albert L."/>
            <person name="Andreopoulos W."/>
            <person name="Angelini C."/>
            <person name="Antonin V."/>
            <person name="Barry K.W."/>
            <person name="Bougher N.L."/>
            <person name="Buchanan P."/>
            <person name="Buyck B."/>
            <person name="Bense V."/>
            <person name="Catcheside P."/>
            <person name="Chovatia M."/>
            <person name="Cooper J."/>
            <person name="Damon W."/>
            <person name="Desjardin D."/>
            <person name="Finy P."/>
            <person name="Geml J."/>
            <person name="Haridas S."/>
            <person name="Hughes K."/>
            <person name="Justo A."/>
            <person name="Karasinski D."/>
            <person name="Kautmanova I."/>
            <person name="Kiss B."/>
            <person name="Kocsube S."/>
            <person name="Kotiranta H."/>
            <person name="LaButti K.M."/>
            <person name="Lechner B.E."/>
            <person name="Liimatainen K."/>
            <person name="Lipzen A."/>
            <person name="Lukacs Z."/>
            <person name="Mihaltcheva S."/>
            <person name="Morgado L.N."/>
            <person name="Niskanen T."/>
            <person name="Noordeloos M.E."/>
            <person name="Ohm R.A."/>
            <person name="Ortiz-Santana B."/>
            <person name="Ovrebo C."/>
            <person name="Racz N."/>
            <person name="Riley R."/>
            <person name="Savchenko A."/>
            <person name="Shiryaev A."/>
            <person name="Soop K."/>
            <person name="Spirin V."/>
            <person name="Szebenyi C."/>
            <person name="Tomsovsky M."/>
            <person name="Tulloss R.E."/>
            <person name="Uehling J."/>
            <person name="Grigoriev I.V."/>
            <person name="Vagvolgyi C."/>
            <person name="Papp T."/>
            <person name="Martin F.M."/>
            <person name="Miettinen O."/>
            <person name="Hibbett D.S."/>
            <person name="Nagy L.G."/>
        </authorList>
    </citation>
    <scope>NUCLEOTIDE SEQUENCE [LARGE SCALE GENOMIC DNA]</scope>
    <source>
        <strain evidence="8 9">CBS 962.96</strain>
    </source>
</reference>
<sequence>MFSRVSTLFVAAFTATLAVATCPATTTTVTATAPATTQTISPSQCNTGPIQCCNSVQQASSPAATELCGLLGIVVQGADVLVGVTCNPISVIGIGGNSCNAQPVCCENNDFNGVVAIGCVPVNINL</sequence>
<evidence type="ECO:0000256" key="7">
    <source>
        <dbReference type="RuleBase" id="RU365009"/>
    </source>
</evidence>
<evidence type="ECO:0000256" key="6">
    <source>
        <dbReference type="ARBA" id="ARBA00023157"/>
    </source>
</evidence>
<proteinExistence type="inferred from homology"/>
<feature type="chain" id="PRO_5020966845" description="Hydrophobin" evidence="7">
    <location>
        <begin position="21"/>
        <end position="126"/>
    </location>
</feature>
<keyword evidence="3 7" id="KW-0134">Cell wall</keyword>
<feature type="signal peptide" evidence="7">
    <location>
        <begin position="1"/>
        <end position="20"/>
    </location>
</feature>
<evidence type="ECO:0000256" key="3">
    <source>
        <dbReference type="ARBA" id="ARBA00022512"/>
    </source>
</evidence>
<dbReference type="InterPro" id="IPR019778">
    <property type="entry name" value="Class_I_Hydrophobin_CS"/>
</dbReference>
<name>A0A4S8KIP8_DENBC</name>
<keyword evidence="5 7" id="KW-0732">Signal</keyword>
<keyword evidence="9" id="KW-1185">Reference proteome</keyword>
<dbReference type="OrthoDB" id="4225815at2759"/>
<evidence type="ECO:0000256" key="4">
    <source>
        <dbReference type="ARBA" id="ARBA00022525"/>
    </source>
</evidence>
<comment type="similarity">
    <text evidence="2 7">Belongs to the fungal hydrophobin family.</text>
</comment>
<dbReference type="CDD" id="cd23507">
    <property type="entry name" value="hydrophobin_I"/>
    <property type="match status" value="1"/>
</dbReference>
<keyword evidence="4 7" id="KW-0964">Secreted</keyword>
<dbReference type="GO" id="GO:0009277">
    <property type="term" value="C:fungal-type cell wall"/>
    <property type="evidence" value="ECO:0007669"/>
    <property type="project" value="InterPro"/>
</dbReference>
<evidence type="ECO:0000256" key="5">
    <source>
        <dbReference type="ARBA" id="ARBA00022729"/>
    </source>
</evidence>
<evidence type="ECO:0000313" key="8">
    <source>
        <dbReference type="EMBL" id="THU75243.1"/>
    </source>
</evidence>
<protein>
    <recommendedName>
        <fullName evidence="7">Hydrophobin</fullName>
    </recommendedName>
</protein>
<dbReference type="EMBL" id="ML182571">
    <property type="protein sequence ID" value="THU75243.1"/>
    <property type="molecule type" value="Genomic_DNA"/>
</dbReference>
<dbReference type="AlphaFoldDB" id="A0A4S8KIP8"/>
<accession>A0A4S8KIP8</accession>
<dbReference type="GO" id="GO:0005199">
    <property type="term" value="F:structural constituent of cell wall"/>
    <property type="evidence" value="ECO:0007669"/>
    <property type="project" value="InterPro"/>
</dbReference>
<evidence type="ECO:0000256" key="1">
    <source>
        <dbReference type="ARBA" id="ARBA00004191"/>
    </source>
</evidence>
<keyword evidence="6 7" id="KW-1015">Disulfide bond</keyword>
<evidence type="ECO:0000313" key="9">
    <source>
        <dbReference type="Proteomes" id="UP000297245"/>
    </source>
</evidence>
<organism evidence="8 9">
    <name type="scientific">Dendrothele bispora (strain CBS 962.96)</name>
    <dbReference type="NCBI Taxonomy" id="1314807"/>
    <lineage>
        <taxon>Eukaryota</taxon>
        <taxon>Fungi</taxon>
        <taxon>Dikarya</taxon>
        <taxon>Basidiomycota</taxon>
        <taxon>Agaricomycotina</taxon>
        <taxon>Agaricomycetes</taxon>
        <taxon>Agaricomycetidae</taxon>
        <taxon>Agaricales</taxon>
        <taxon>Agaricales incertae sedis</taxon>
        <taxon>Dendrothele</taxon>
    </lineage>
</organism>